<keyword evidence="4 8" id="KW-0812">Transmembrane</keyword>
<organism evidence="10 11">
    <name type="scientific">Actinoplanes sandaracinus</name>
    <dbReference type="NCBI Taxonomy" id="3045177"/>
    <lineage>
        <taxon>Bacteria</taxon>
        <taxon>Bacillati</taxon>
        <taxon>Actinomycetota</taxon>
        <taxon>Actinomycetes</taxon>
        <taxon>Micromonosporales</taxon>
        <taxon>Micromonosporaceae</taxon>
        <taxon>Actinoplanes</taxon>
    </lineage>
</organism>
<evidence type="ECO:0000256" key="6">
    <source>
        <dbReference type="ARBA" id="ARBA00023136"/>
    </source>
</evidence>
<accession>A0ABT6WXB2</accession>
<evidence type="ECO:0000256" key="2">
    <source>
        <dbReference type="ARBA" id="ARBA00022448"/>
    </source>
</evidence>
<feature type="compositionally biased region" description="Polar residues" evidence="7">
    <location>
        <begin position="1"/>
        <end position="11"/>
    </location>
</feature>
<feature type="transmembrane region" description="Helical" evidence="8">
    <location>
        <begin position="369"/>
        <end position="395"/>
    </location>
</feature>
<comment type="caution">
    <text evidence="10">The sequence shown here is derived from an EMBL/GenBank/DDBJ whole genome shotgun (WGS) entry which is preliminary data.</text>
</comment>
<gene>
    <name evidence="10" type="ORF">QLQ12_37895</name>
</gene>
<name>A0ABT6WXB2_9ACTN</name>
<evidence type="ECO:0000256" key="4">
    <source>
        <dbReference type="ARBA" id="ARBA00022692"/>
    </source>
</evidence>
<comment type="subcellular location">
    <subcellularLocation>
        <location evidence="1">Cell membrane</location>
        <topology evidence="1">Multi-pass membrane protein</topology>
    </subcellularLocation>
</comment>
<feature type="transmembrane region" description="Helical" evidence="8">
    <location>
        <begin position="189"/>
        <end position="216"/>
    </location>
</feature>
<dbReference type="Pfam" id="PF05977">
    <property type="entry name" value="MFS_3"/>
    <property type="match status" value="1"/>
</dbReference>
<dbReference type="Gene3D" id="1.20.1250.20">
    <property type="entry name" value="MFS general substrate transporter like domains"/>
    <property type="match status" value="1"/>
</dbReference>
<dbReference type="InterPro" id="IPR010290">
    <property type="entry name" value="TM_effector"/>
</dbReference>
<evidence type="ECO:0000256" key="5">
    <source>
        <dbReference type="ARBA" id="ARBA00022989"/>
    </source>
</evidence>
<protein>
    <submittedName>
        <fullName evidence="10">MFS transporter</fullName>
    </submittedName>
</protein>
<feature type="transmembrane region" description="Helical" evidence="8">
    <location>
        <begin position="337"/>
        <end position="357"/>
    </location>
</feature>
<dbReference type="CDD" id="cd06173">
    <property type="entry name" value="MFS_MefA_like"/>
    <property type="match status" value="1"/>
</dbReference>
<proteinExistence type="predicted"/>
<evidence type="ECO:0000256" key="3">
    <source>
        <dbReference type="ARBA" id="ARBA00022475"/>
    </source>
</evidence>
<dbReference type="InterPro" id="IPR020846">
    <property type="entry name" value="MFS_dom"/>
</dbReference>
<keyword evidence="6 8" id="KW-0472">Membrane</keyword>
<feature type="transmembrane region" description="Helical" evidence="8">
    <location>
        <begin position="312"/>
        <end position="331"/>
    </location>
</feature>
<dbReference type="PANTHER" id="PTHR23513:SF6">
    <property type="entry name" value="MAJOR FACILITATOR SUPERFAMILY ASSOCIATED DOMAIN-CONTAINING PROTEIN"/>
    <property type="match status" value="1"/>
</dbReference>
<evidence type="ECO:0000259" key="9">
    <source>
        <dbReference type="PROSITE" id="PS50850"/>
    </source>
</evidence>
<feature type="transmembrane region" description="Helical" evidence="8">
    <location>
        <begin position="250"/>
        <end position="274"/>
    </location>
</feature>
<feature type="domain" description="Major facilitator superfamily (MFS) profile" evidence="9">
    <location>
        <begin position="39"/>
        <end position="425"/>
    </location>
</feature>
<reference evidence="10 11" key="1">
    <citation type="submission" date="2023-05" db="EMBL/GenBank/DDBJ databases">
        <title>Actinoplanes sp. NEAU-A12 genome sequencing.</title>
        <authorList>
            <person name="Wang Z.-S."/>
        </authorList>
    </citation>
    <scope>NUCLEOTIDE SEQUENCE [LARGE SCALE GENOMIC DNA]</scope>
    <source>
        <strain evidence="10 11">NEAU-A12</strain>
    </source>
</reference>
<dbReference type="Proteomes" id="UP001241758">
    <property type="component" value="Unassembled WGS sequence"/>
</dbReference>
<feature type="transmembrane region" description="Helical" evidence="8">
    <location>
        <begin position="280"/>
        <end position="300"/>
    </location>
</feature>
<evidence type="ECO:0000256" key="1">
    <source>
        <dbReference type="ARBA" id="ARBA00004651"/>
    </source>
</evidence>
<evidence type="ECO:0000313" key="10">
    <source>
        <dbReference type="EMBL" id="MDI6104379.1"/>
    </source>
</evidence>
<keyword evidence="11" id="KW-1185">Reference proteome</keyword>
<evidence type="ECO:0000256" key="7">
    <source>
        <dbReference type="SAM" id="MobiDB-lite"/>
    </source>
</evidence>
<feature type="region of interest" description="Disordered" evidence="7">
    <location>
        <begin position="1"/>
        <end position="27"/>
    </location>
</feature>
<dbReference type="SUPFAM" id="SSF103473">
    <property type="entry name" value="MFS general substrate transporter"/>
    <property type="match status" value="1"/>
</dbReference>
<dbReference type="RefSeq" id="WP_282765752.1">
    <property type="nucleotide sequence ID" value="NZ_JASCTH010000033.1"/>
</dbReference>
<dbReference type="PROSITE" id="PS50850">
    <property type="entry name" value="MFS"/>
    <property type="match status" value="1"/>
</dbReference>
<keyword evidence="3" id="KW-1003">Cell membrane</keyword>
<dbReference type="PANTHER" id="PTHR23513">
    <property type="entry name" value="INTEGRAL MEMBRANE EFFLUX PROTEIN-RELATED"/>
    <property type="match status" value="1"/>
</dbReference>
<feature type="transmembrane region" description="Helical" evidence="8">
    <location>
        <begin position="114"/>
        <end position="140"/>
    </location>
</feature>
<evidence type="ECO:0000313" key="11">
    <source>
        <dbReference type="Proteomes" id="UP001241758"/>
    </source>
</evidence>
<sequence length="436" mass="44616">MTWPASNSTKTPGAEPSAMSNSGPAGVNAPAPSLWRNRDFNLLWTSQTLSDLGASVSTLALPLLVLVLTGSPVQAGLLGTLSLVVRLICRLPAGVLADRVNRRRAMIICDLIRLLALTGLAAALWTGHASITVIIVVALVDAVGQTFFSTVEHAALRSIVTPAQLPTAVARNEARTYAASLAGPPLGGLLFGLAHALPFAGNALTYLASLAGVVLIRRPLQAAREEPPAGHTTALAEGVRFVLANPFLRAVLIIAAPLNFALSGAIFTIIIMLQQHGTEPAVIGLVDTIIAVGGLTGAVMAPALQRRLRLAVLVRVICWAAVALVALSALFTASVAAAIPIAFAVFLGPACNAALFGHQAAITPDQLQGRVVSVILLGATSAAAAAPILAGTFVATWSGPAALLLFTAGVATSAIAATFSRGIRTMRPIEQEAGSA</sequence>
<evidence type="ECO:0000256" key="8">
    <source>
        <dbReference type="SAM" id="Phobius"/>
    </source>
</evidence>
<feature type="transmembrane region" description="Helical" evidence="8">
    <location>
        <begin position="401"/>
        <end position="419"/>
    </location>
</feature>
<keyword evidence="5 8" id="KW-1133">Transmembrane helix</keyword>
<dbReference type="InterPro" id="IPR036259">
    <property type="entry name" value="MFS_trans_sf"/>
</dbReference>
<keyword evidence="2" id="KW-0813">Transport</keyword>
<dbReference type="EMBL" id="JASCTH010000033">
    <property type="protein sequence ID" value="MDI6104379.1"/>
    <property type="molecule type" value="Genomic_DNA"/>
</dbReference>